<proteinExistence type="predicted"/>
<dbReference type="PATRIC" id="fig|1550241.5.peg.622"/>
<evidence type="ECO:0000313" key="4">
    <source>
        <dbReference type="Proteomes" id="UP000067434"/>
    </source>
</evidence>
<organism evidence="3 4">
    <name type="scientific">Infirmifilum uzonense</name>
    <dbReference type="NCBI Taxonomy" id="1550241"/>
    <lineage>
        <taxon>Archaea</taxon>
        <taxon>Thermoproteota</taxon>
        <taxon>Thermoprotei</taxon>
        <taxon>Thermofilales</taxon>
        <taxon>Thermofilaceae</taxon>
        <taxon>Infirmifilum</taxon>
    </lineage>
</organism>
<dbReference type="KEGG" id="thf:MA03_02930"/>
<dbReference type="NCBIfam" id="TIGR01898">
    <property type="entry name" value="cas_TM1791_cmr6"/>
    <property type="match status" value="1"/>
</dbReference>
<evidence type="ECO:0000256" key="1">
    <source>
        <dbReference type="ARBA" id="ARBA00023118"/>
    </source>
</evidence>
<name>A0A0F7FJ35_9CREN</name>
<dbReference type="AlphaFoldDB" id="A0A0F7FJ35"/>
<accession>A0A0F7FJ35</accession>
<keyword evidence="4" id="KW-1185">Reference proteome</keyword>
<dbReference type="PANTHER" id="PTHR39965:SF1">
    <property type="entry name" value="CRISPR SYSTEM CMR SUBUNIT CMR6"/>
    <property type="match status" value="1"/>
</dbReference>
<dbReference type="InterPro" id="IPR005537">
    <property type="entry name" value="RAMP_III_fam"/>
</dbReference>
<keyword evidence="1" id="KW-0051">Antiviral defense</keyword>
<dbReference type="GO" id="GO:0051607">
    <property type="term" value="P:defense response to virus"/>
    <property type="evidence" value="ECO:0007669"/>
    <property type="project" value="UniProtKB-KW"/>
</dbReference>
<feature type="domain" description="CRISPR type III-associated protein" evidence="2">
    <location>
        <begin position="9"/>
        <end position="150"/>
    </location>
</feature>
<dbReference type="HOGENOM" id="CLU_1763941_0_0_2"/>
<gene>
    <name evidence="3" type="ORF">MA03_02930</name>
</gene>
<dbReference type="EMBL" id="CP009961">
    <property type="protein sequence ID" value="AKG39329.1"/>
    <property type="molecule type" value="Genomic_DNA"/>
</dbReference>
<dbReference type="Proteomes" id="UP000067434">
    <property type="component" value="Chromosome"/>
</dbReference>
<sequence>MGLAWHPLLNLPYIPSSTLKGVVRAFIRSHDRKELCGIDTEQLLGNQDYKGLLIFFDAVPVKVDKALLEPDVITPHYVELEGRIDETSVKPRPIVYPTVAKGVTFAMVMAMDSKPSKNPECILTDLPNTISMALSQGLGAKTSLGYGYVKVSLIEKKVTKA</sequence>
<protein>
    <recommendedName>
        <fullName evidence="2">CRISPR type III-associated protein domain-containing protein</fullName>
    </recommendedName>
</protein>
<dbReference type="PANTHER" id="PTHR39965">
    <property type="entry name" value="CRISPR SYSTEM CMR SUBUNIT CMR6"/>
    <property type="match status" value="1"/>
</dbReference>
<reference evidence="3 4" key="1">
    <citation type="journal article" date="2015" name="Stand. Genomic Sci.">
        <title>Complete genome sequence of and proposal of Thermofilum uzonense sp. nov. a novel hyperthermophilic crenarchaeon and emended description of the genus Thermofilum.</title>
        <authorList>
            <person name="Toshchakov S.V."/>
            <person name="Korzhenkov A.A."/>
            <person name="Samarov N.I."/>
            <person name="Mazunin I.O."/>
            <person name="Mozhey O.I."/>
            <person name="Shmyr I.S."/>
            <person name="Derbikova K.S."/>
            <person name="Taranov E.A."/>
            <person name="Dominova I.N."/>
            <person name="Bonch-Osmolovskaya E.A."/>
            <person name="Patrushev M.V."/>
            <person name="Podosokorskaya O.A."/>
            <person name="Kublanov I.V."/>
        </authorList>
    </citation>
    <scope>NUCLEOTIDE SEQUENCE [LARGE SCALE GENOMIC DNA]</scope>
    <source>
        <strain evidence="3 4">1807-2</strain>
    </source>
</reference>
<evidence type="ECO:0000313" key="3">
    <source>
        <dbReference type="EMBL" id="AKG39329.1"/>
    </source>
</evidence>
<evidence type="ECO:0000259" key="2">
    <source>
        <dbReference type="Pfam" id="PF03787"/>
    </source>
</evidence>
<dbReference type="InterPro" id="IPR010172">
    <property type="entry name" value="CRISPR-assoc_prot_TM1791"/>
</dbReference>
<dbReference type="STRING" id="1550241.MA03_02930"/>
<dbReference type="Pfam" id="PF03787">
    <property type="entry name" value="RAMPs"/>
    <property type="match status" value="1"/>
</dbReference>